<keyword evidence="4" id="KW-0804">Transcription</keyword>
<evidence type="ECO:0000259" key="6">
    <source>
        <dbReference type="PROSITE" id="PS50048"/>
    </source>
</evidence>
<dbReference type="AlphaFoldDB" id="A0A8I2ZHA8"/>
<evidence type="ECO:0000256" key="1">
    <source>
        <dbReference type="ARBA" id="ARBA00004123"/>
    </source>
</evidence>
<proteinExistence type="predicted"/>
<feature type="domain" description="Zn(2)-C6 fungal-type" evidence="6">
    <location>
        <begin position="6"/>
        <end position="38"/>
    </location>
</feature>
<keyword evidence="3" id="KW-0805">Transcription regulation</keyword>
<evidence type="ECO:0000256" key="4">
    <source>
        <dbReference type="ARBA" id="ARBA00023163"/>
    </source>
</evidence>
<dbReference type="GO" id="GO:0000981">
    <property type="term" value="F:DNA-binding transcription factor activity, RNA polymerase II-specific"/>
    <property type="evidence" value="ECO:0007669"/>
    <property type="project" value="InterPro"/>
</dbReference>
<gene>
    <name evidence="7" type="ORF">HYQ45_010746</name>
</gene>
<dbReference type="InterPro" id="IPR007219">
    <property type="entry name" value="XnlR_reg_dom"/>
</dbReference>
<dbReference type="CDD" id="cd00067">
    <property type="entry name" value="GAL4"/>
    <property type="match status" value="1"/>
</dbReference>
<keyword evidence="2" id="KW-0479">Metal-binding</keyword>
<reference evidence="7" key="1">
    <citation type="journal article" date="2021" name="Mol. Plant Pathol.">
        <title>A 20-kb lineage-specific genomic region tames virulence in pathogenic amphidiploid Verticillium longisporum.</title>
        <authorList>
            <person name="Harting R."/>
            <person name="Starke J."/>
            <person name="Kusch H."/>
            <person name="Poggeler S."/>
            <person name="Maurus I."/>
            <person name="Schluter R."/>
            <person name="Landesfeind M."/>
            <person name="Bulla I."/>
            <person name="Nowrousian M."/>
            <person name="de Jonge R."/>
            <person name="Stahlhut G."/>
            <person name="Hoff K.J."/>
            <person name="Asshauer K.P."/>
            <person name="Thurmer A."/>
            <person name="Stanke M."/>
            <person name="Daniel R."/>
            <person name="Morgenstern B."/>
            <person name="Thomma B.P.H.J."/>
            <person name="Kronstad J.W."/>
            <person name="Braus-Stromeyer S.A."/>
            <person name="Braus G.H."/>
        </authorList>
    </citation>
    <scope>NUCLEOTIDE SEQUENCE</scope>
    <source>
        <strain evidence="7">Vl32</strain>
    </source>
</reference>
<dbReference type="PANTHER" id="PTHR47338:SF16">
    <property type="entry name" value="TRANSCRIPTION FACTOR, PUTATIVE (AFU_ORTHOLOGUE AFUA_2G09360)-RELATED"/>
    <property type="match status" value="1"/>
</dbReference>
<dbReference type="PANTHER" id="PTHR47338">
    <property type="entry name" value="ZN(II)2CYS6 TRANSCRIPTION FACTOR (EUROFUNG)-RELATED"/>
    <property type="match status" value="1"/>
</dbReference>
<keyword evidence="5" id="KW-0539">Nucleus</keyword>
<dbReference type="GO" id="GO:0003677">
    <property type="term" value="F:DNA binding"/>
    <property type="evidence" value="ECO:0007669"/>
    <property type="project" value="InterPro"/>
</dbReference>
<dbReference type="EMBL" id="JAEMWZ010000229">
    <property type="protein sequence ID" value="KAG7130366.1"/>
    <property type="molecule type" value="Genomic_DNA"/>
</dbReference>
<protein>
    <submittedName>
        <fullName evidence="7">Putative transcriptional regulatory protein like</fullName>
    </submittedName>
</protein>
<dbReference type="CDD" id="cd12148">
    <property type="entry name" value="fungal_TF_MHR"/>
    <property type="match status" value="1"/>
</dbReference>
<dbReference type="Pfam" id="PF04082">
    <property type="entry name" value="Fungal_trans"/>
    <property type="match status" value="1"/>
</dbReference>
<organism evidence="7 8">
    <name type="scientific">Verticillium longisporum</name>
    <name type="common">Verticillium dahliae var. longisporum</name>
    <dbReference type="NCBI Taxonomy" id="100787"/>
    <lineage>
        <taxon>Eukaryota</taxon>
        <taxon>Fungi</taxon>
        <taxon>Dikarya</taxon>
        <taxon>Ascomycota</taxon>
        <taxon>Pezizomycotina</taxon>
        <taxon>Sordariomycetes</taxon>
        <taxon>Hypocreomycetidae</taxon>
        <taxon>Glomerellales</taxon>
        <taxon>Plectosphaerellaceae</taxon>
        <taxon>Verticillium</taxon>
    </lineage>
</organism>
<accession>A0A8I2ZHA8</accession>
<evidence type="ECO:0000256" key="5">
    <source>
        <dbReference type="ARBA" id="ARBA00023242"/>
    </source>
</evidence>
<evidence type="ECO:0000256" key="3">
    <source>
        <dbReference type="ARBA" id="ARBA00023015"/>
    </source>
</evidence>
<dbReference type="Proteomes" id="UP000689129">
    <property type="component" value="Unassembled WGS sequence"/>
</dbReference>
<dbReference type="GO" id="GO:0006351">
    <property type="term" value="P:DNA-templated transcription"/>
    <property type="evidence" value="ECO:0007669"/>
    <property type="project" value="InterPro"/>
</dbReference>
<dbReference type="SMART" id="SM00066">
    <property type="entry name" value="GAL4"/>
    <property type="match status" value="1"/>
</dbReference>
<evidence type="ECO:0000313" key="7">
    <source>
        <dbReference type="EMBL" id="KAG7130366.1"/>
    </source>
</evidence>
<comment type="subcellular location">
    <subcellularLocation>
        <location evidence="1">Nucleus</location>
    </subcellularLocation>
</comment>
<dbReference type="PROSITE" id="PS50048">
    <property type="entry name" value="ZN2_CY6_FUNGAL_2"/>
    <property type="match status" value="1"/>
</dbReference>
<dbReference type="OrthoDB" id="1924787at2759"/>
<evidence type="ECO:0000256" key="2">
    <source>
        <dbReference type="ARBA" id="ARBA00022723"/>
    </source>
</evidence>
<dbReference type="GO" id="GO:0005634">
    <property type="term" value="C:nucleus"/>
    <property type="evidence" value="ECO:0007669"/>
    <property type="project" value="UniProtKB-SubCell"/>
</dbReference>
<dbReference type="PROSITE" id="PS00463">
    <property type="entry name" value="ZN2_CY6_FUNGAL_1"/>
    <property type="match status" value="1"/>
</dbReference>
<dbReference type="GO" id="GO:0008270">
    <property type="term" value="F:zinc ion binding"/>
    <property type="evidence" value="ECO:0007669"/>
    <property type="project" value="InterPro"/>
</dbReference>
<name>A0A8I2ZHA8_VERLO</name>
<comment type="caution">
    <text evidence="7">The sequence shown here is derived from an EMBL/GenBank/DDBJ whole genome shotgun (WGS) entry which is preliminary data.</text>
</comment>
<evidence type="ECO:0000313" key="8">
    <source>
        <dbReference type="Proteomes" id="UP000689129"/>
    </source>
</evidence>
<dbReference type="InterPro" id="IPR050815">
    <property type="entry name" value="TF_fung"/>
</dbReference>
<sequence length="563" mass="62646">MRYSTACSACRARRRKCEVPIPGGQCAYCSAQNLACSRAGSIIQPKKSPTSPVPPAVVSMDMTMTRDMGHVMSPTTTTTTATTMTLTTAAAATTTNTSPQIMGISPAAAVQDKALCFELVELYFKYIHDQLHSLFHRPSFMLDLHEGTAPLVLVYGMMALSARFSSNHAFSGIPPMARGEHFATECNLLLNLRDVSLTTSQACVLLGAVSIVEGEAGAETVYYAAACRIANFLDLPNMPTPDPLQREIHIRVYWSLCMIDVWSSTGVNLPLLMNRRHDVPLPMNESTFLNMSRASSNHFDFILSPNREDSLIAQNIKLNSILMKVNDAIKTLTSDASVTSIDETVSSLSQELEAWEVALPPSIRDTPSNLHAFASQGQGRIFIAVHVSHYHFSQLLFYQYLDEQQRFPASLTAQAFARKCKSNAASLSRIIDLANTTPGCDCFFNMLGHIIVVTSSVFIHTLLFETDEAEVAAARAQLERNFNSLVTLRQYWPALEVCFARLKTFHELCRKSTDHTYRMDRWMLRFLTEFARPIDEKEREEEGSVDLDRWSIGNIGISPENWA</sequence>
<dbReference type="InterPro" id="IPR001138">
    <property type="entry name" value="Zn2Cys6_DnaBD"/>
</dbReference>